<comment type="caution">
    <text evidence="1">The sequence shown here is derived from an EMBL/GenBank/DDBJ whole genome shotgun (WGS) entry which is preliminary data.</text>
</comment>
<evidence type="ECO:0000313" key="2">
    <source>
        <dbReference type="Proteomes" id="UP001165586"/>
    </source>
</evidence>
<keyword evidence="2" id="KW-1185">Reference proteome</keyword>
<name>A0ABT2H175_9MICO</name>
<evidence type="ECO:0000313" key="1">
    <source>
        <dbReference type="EMBL" id="MCS5733688.1"/>
    </source>
</evidence>
<organism evidence="1 2">
    <name type="scientific">Herbiconiux daphne</name>
    <dbReference type="NCBI Taxonomy" id="2970914"/>
    <lineage>
        <taxon>Bacteria</taxon>
        <taxon>Bacillati</taxon>
        <taxon>Actinomycetota</taxon>
        <taxon>Actinomycetes</taxon>
        <taxon>Micrococcales</taxon>
        <taxon>Microbacteriaceae</taxon>
        <taxon>Herbiconiux</taxon>
    </lineage>
</organism>
<dbReference type="EMBL" id="JANLCJ010000002">
    <property type="protein sequence ID" value="MCS5733688.1"/>
    <property type="molecule type" value="Genomic_DNA"/>
</dbReference>
<accession>A0ABT2H175</accession>
<protein>
    <submittedName>
        <fullName evidence="1">Uncharacterized protein</fullName>
    </submittedName>
</protein>
<reference evidence="1" key="1">
    <citation type="submission" date="2022-08" db="EMBL/GenBank/DDBJ databases">
        <authorList>
            <person name="Deng Y."/>
            <person name="Han X.-F."/>
            <person name="Zhang Y.-Q."/>
        </authorList>
    </citation>
    <scope>NUCLEOTIDE SEQUENCE</scope>
    <source>
        <strain evidence="1">CPCC 203386</strain>
    </source>
</reference>
<dbReference type="RefSeq" id="WP_259538505.1">
    <property type="nucleotide sequence ID" value="NZ_JANLCJ010000002.1"/>
</dbReference>
<dbReference type="Proteomes" id="UP001165586">
    <property type="component" value="Unassembled WGS sequence"/>
</dbReference>
<proteinExistence type="predicted"/>
<gene>
    <name evidence="1" type="ORF">N1032_08040</name>
</gene>
<sequence>MDACARLCALADELAAAHPSPRRFLVELGSAAGGVRLGPLWMLDAASGGRNRLTGRGFAAEFDDRTRGQARHFAGIVAVAARVGPRLARWASVHVGRDAPDSADGRLSDEAIEFARLVTSGRLALADTPDWISQHICA</sequence>